<dbReference type="PANTHER" id="PTHR43791">
    <property type="entry name" value="PERMEASE-RELATED"/>
    <property type="match status" value="1"/>
</dbReference>
<keyword evidence="3 6" id="KW-0812">Transmembrane</keyword>
<dbReference type="PANTHER" id="PTHR43791:SF36">
    <property type="entry name" value="TRANSPORTER, PUTATIVE (AFU_ORTHOLOGUE AFUA_6G08340)-RELATED"/>
    <property type="match status" value="1"/>
</dbReference>
<accession>A0A8H7K5U8</accession>
<gene>
    <name evidence="7" type="ORF">IM811_009406</name>
</gene>
<feature type="transmembrane region" description="Helical" evidence="6">
    <location>
        <begin position="97"/>
        <end position="117"/>
    </location>
</feature>
<organism evidence="7 8">
    <name type="scientific">Bionectria ochroleuca</name>
    <name type="common">Gliocladium roseum</name>
    <dbReference type="NCBI Taxonomy" id="29856"/>
    <lineage>
        <taxon>Eukaryota</taxon>
        <taxon>Fungi</taxon>
        <taxon>Dikarya</taxon>
        <taxon>Ascomycota</taxon>
        <taxon>Pezizomycotina</taxon>
        <taxon>Sordariomycetes</taxon>
        <taxon>Hypocreomycetidae</taxon>
        <taxon>Hypocreales</taxon>
        <taxon>Bionectriaceae</taxon>
        <taxon>Clonostachys</taxon>
    </lineage>
</organism>
<keyword evidence="2" id="KW-0813">Transport</keyword>
<evidence type="ECO:0000256" key="2">
    <source>
        <dbReference type="ARBA" id="ARBA00022448"/>
    </source>
</evidence>
<protein>
    <recommendedName>
        <fullName evidence="9">Major facilitator superfamily (MFS) profile domain-containing protein</fullName>
    </recommendedName>
</protein>
<dbReference type="EMBL" id="JADCTT010000021">
    <property type="protein sequence ID" value="KAF9742383.1"/>
    <property type="molecule type" value="Genomic_DNA"/>
</dbReference>
<evidence type="ECO:0000256" key="3">
    <source>
        <dbReference type="ARBA" id="ARBA00022692"/>
    </source>
</evidence>
<proteinExistence type="predicted"/>
<dbReference type="InterPro" id="IPR036259">
    <property type="entry name" value="MFS_trans_sf"/>
</dbReference>
<evidence type="ECO:0000256" key="1">
    <source>
        <dbReference type="ARBA" id="ARBA00004141"/>
    </source>
</evidence>
<dbReference type="GO" id="GO:0022857">
    <property type="term" value="F:transmembrane transporter activity"/>
    <property type="evidence" value="ECO:0007669"/>
    <property type="project" value="TreeGrafter"/>
</dbReference>
<evidence type="ECO:0000313" key="7">
    <source>
        <dbReference type="EMBL" id="KAF9742383.1"/>
    </source>
</evidence>
<dbReference type="AlphaFoldDB" id="A0A8H7K5U8"/>
<name>A0A8H7K5U8_BIOOC</name>
<keyword evidence="5 6" id="KW-0472">Membrane</keyword>
<evidence type="ECO:0000256" key="5">
    <source>
        <dbReference type="ARBA" id="ARBA00023136"/>
    </source>
</evidence>
<dbReference type="Gene3D" id="1.20.1250.20">
    <property type="entry name" value="MFS general substrate transporter like domains"/>
    <property type="match status" value="1"/>
</dbReference>
<reference evidence="7" key="1">
    <citation type="submission" date="2020-10" db="EMBL/GenBank/DDBJ databases">
        <title>High-Quality Genome Resource of Clonostachys rosea strain S41 by Oxford Nanopore Long-Read Sequencing.</title>
        <authorList>
            <person name="Wang H."/>
        </authorList>
    </citation>
    <scope>NUCLEOTIDE SEQUENCE</scope>
    <source>
        <strain evidence="7">S41</strain>
    </source>
</reference>
<evidence type="ECO:0008006" key="9">
    <source>
        <dbReference type="Google" id="ProtNLM"/>
    </source>
</evidence>
<evidence type="ECO:0000256" key="6">
    <source>
        <dbReference type="SAM" id="Phobius"/>
    </source>
</evidence>
<dbReference type="Proteomes" id="UP000616885">
    <property type="component" value="Unassembled WGS sequence"/>
</dbReference>
<comment type="caution">
    <text evidence="7">The sequence shown here is derived from an EMBL/GenBank/DDBJ whole genome shotgun (WGS) entry which is preliminary data.</text>
</comment>
<dbReference type="GO" id="GO:0016020">
    <property type="term" value="C:membrane"/>
    <property type="evidence" value="ECO:0007669"/>
    <property type="project" value="UniProtKB-SubCell"/>
</dbReference>
<keyword evidence="4 6" id="KW-1133">Transmembrane helix</keyword>
<evidence type="ECO:0000313" key="8">
    <source>
        <dbReference type="Proteomes" id="UP000616885"/>
    </source>
</evidence>
<dbReference type="SUPFAM" id="SSF103473">
    <property type="entry name" value="MFS general substrate transporter"/>
    <property type="match status" value="1"/>
</dbReference>
<comment type="subcellular location">
    <subcellularLocation>
        <location evidence="1">Membrane</location>
        <topology evidence="1">Multi-pass membrane protein</topology>
    </subcellularLocation>
</comment>
<sequence>MASVVDKKPHLSELTFTLPSAEGEVLEGMPSVASGTFSPVAVDLDLEKQALKKFDMFLLPQLALLTILAYLDRTNIGNAKVFGLAEGLKLKGNEFNILVTFFYITYIVCDVLWVISIQKVWCQPRPRCRHGGLERGNLWHWIHKQLYELIALK</sequence>
<evidence type="ECO:0000256" key="4">
    <source>
        <dbReference type="ARBA" id="ARBA00022989"/>
    </source>
</evidence>